<reference evidence="4" key="1">
    <citation type="journal article" date="2023" name="Plant J.">
        <title>Genome sequences and population genomics provide insights into the demographic history, inbreeding, and mutation load of two 'living fossil' tree species of Dipteronia.</title>
        <authorList>
            <person name="Feng Y."/>
            <person name="Comes H.P."/>
            <person name="Chen J."/>
            <person name="Zhu S."/>
            <person name="Lu R."/>
            <person name="Zhang X."/>
            <person name="Li P."/>
            <person name="Qiu J."/>
            <person name="Olsen K.M."/>
            <person name="Qiu Y."/>
        </authorList>
    </citation>
    <scope>NUCLEOTIDE SEQUENCE</scope>
    <source>
        <strain evidence="4">KIB01</strain>
    </source>
</reference>
<gene>
    <name evidence="4" type="ORF">Ddye_014634</name>
</gene>
<feature type="transmembrane region" description="Helical" evidence="3">
    <location>
        <begin position="23"/>
        <end position="44"/>
    </location>
</feature>
<feature type="repeat" description="PPR" evidence="2">
    <location>
        <begin position="31"/>
        <end position="65"/>
    </location>
</feature>
<keyword evidence="3" id="KW-0812">Transmembrane</keyword>
<evidence type="ECO:0000313" key="4">
    <source>
        <dbReference type="EMBL" id="KAK2654778.1"/>
    </source>
</evidence>
<accession>A0AAE0CLB9</accession>
<evidence type="ECO:0000313" key="5">
    <source>
        <dbReference type="Proteomes" id="UP001280121"/>
    </source>
</evidence>
<dbReference type="InterPro" id="IPR011990">
    <property type="entry name" value="TPR-like_helical_dom_sf"/>
</dbReference>
<evidence type="ECO:0000256" key="2">
    <source>
        <dbReference type="PROSITE-ProRule" id="PRU00708"/>
    </source>
</evidence>
<evidence type="ECO:0000256" key="3">
    <source>
        <dbReference type="SAM" id="Phobius"/>
    </source>
</evidence>
<dbReference type="InterPro" id="IPR002885">
    <property type="entry name" value="PPR_rpt"/>
</dbReference>
<dbReference type="PANTHER" id="PTHR47926">
    <property type="entry name" value="PENTATRICOPEPTIDE REPEAT-CONTAINING PROTEIN"/>
    <property type="match status" value="1"/>
</dbReference>
<keyword evidence="3" id="KW-1133">Transmembrane helix</keyword>
<name>A0AAE0CLB9_9ROSI</name>
<dbReference type="GO" id="GO:0003723">
    <property type="term" value="F:RNA binding"/>
    <property type="evidence" value="ECO:0007669"/>
    <property type="project" value="InterPro"/>
</dbReference>
<dbReference type="GO" id="GO:0009451">
    <property type="term" value="P:RNA modification"/>
    <property type="evidence" value="ECO:0007669"/>
    <property type="project" value="InterPro"/>
</dbReference>
<protein>
    <recommendedName>
        <fullName evidence="6">Pentatricopeptide repeat-containing protein</fullName>
    </recommendedName>
</protein>
<dbReference type="PANTHER" id="PTHR47926:SF347">
    <property type="entry name" value="PENTATRICOPEPTIDE REPEAT-CONTAINING PROTEIN"/>
    <property type="match status" value="1"/>
</dbReference>
<dbReference type="InterPro" id="IPR046960">
    <property type="entry name" value="PPR_At4g14850-like_plant"/>
</dbReference>
<evidence type="ECO:0000256" key="1">
    <source>
        <dbReference type="ARBA" id="ARBA00022737"/>
    </source>
</evidence>
<sequence>MALLYILDCSLTLLWNVEMTYKIFSQSITIDLVMCTAVISGYVLNRMNNDALEMFRWLLYEKISPNAVTLARILPACSSVAALKLGKELHGNILKNGVDKKCHVGTAITDMYSKCERLGLAHKTFGRVSEKDVVCWNK</sequence>
<dbReference type="EMBL" id="JANJYI010000004">
    <property type="protein sequence ID" value="KAK2654778.1"/>
    <property type="molecule type" value="Genomic_DNA"/>
</dbReference>
<comment type="caution">
    <text evidence="4">The sequence shown here is derived from an EMBL/GenBank/DDBJ whole genome shotgun (WGS) entry which is preliminary data.</text>
</comment>
<dbReference type="PROSITE" id="PS51375">
    <property type="entry name" value="PPR"/>
    <property type="match status" value="1"/>
</dbReference>
<dbReference type="Proteomes" id="UP001280121">
    <property type="component" value="Unassembled WGS sequence"/>
</dbReference>
<keyword evidence="5" id="KW-1185">Reference proteome</keyword>
<dbReference type="Pfam" id="PF13812">
    <property type="entry name" value="PPR_3"/>
    <property type="match status" value="1"/>
</dbReference>
<organism evidence="4 5">
    <name type="scientific">Dipteronia dyeriana</name>
    <dbReference type="NCBI Taxonomy" id="168575"/>
    <lineage>
        <taxon>Eukaryota</taxon>
        <taxon>Viridiplantae</taxon>
        <taxon>Streptophyta</taxon>
        <taxon>Embryophyta</taxon>
        <taxon>Tracheophyta</taxon>
        <taxon>Spermatophyta</taxon>
        <taxon>Magnoliopsida</taxon>
        <taxon>eudicotyledons</taxon>
        <taxon>Gunneridae</taxon>
        <taxon>Pentapetalae</taxon>
        <taxon>rosids</taxon>
        <taxon>malvids</taxon>
        <taxon>Sapindales</taxon>
        <taxon>Sapindaceae</taxon>
        <taxon>Hippocastanoideae</taxon>
        <taxon>Acereae</taxon>
        <taxon>Dipteronia</taxon>
    </lineage>
</organism>
<dbReference type="AlphaFoldDB" id="A0AAE0CLB9"/>
<proteinExistence type="predicted"/>
<keyword evidence="3" id="KW-0472">Membrane</keyword>
<keyword evidence="1" id="KW-0677">Repeat</keyword>
<dbReference type="Gene3D" id="1.25.40.10">
    <property type="entry name" value="Tetratricopeptide repeat domain"/>
    <property type="match status" value="1"/>
</dbReference>
<evidence type="ECO:0008006" key="6">
    <source>
        <dbReference type="Google" id="ProtNLM"/>
    </source>
</evidence>